<dbReference type="EMBL" id="CM056785">
    <property type="protein sequence ID" value="KAJ8728277.1"/>
    <property type="molecule type" value="Genomic_DNA"/>
</dbReference>
<proteinExistence type="predicted"/>
<evidence type="ECO:0000313" key="1">
    <source>
        <dbReference type="EMBL" id="KAJ8728277.1"/>
    </source>
</evidence>
<sequence length="233" mass="26161">MAPLKVWSTFSANKDGAAINLRIVDAPESVLEEVINQYMKYYVTEDTTFKAAGVTNNAAAMEELRVPMLKAIKEKGFHTMVCCLDTKDDQIKEILGVSMMVLTSKGDPEPEFDFNTEEMKKLFDIFCELESLYDEAKALNSDRFFSDRGLFVIPEYRGIGVELELLKARRLSCKENGIPVSGAWMTSSDTQKAAESDGWESAFEIKFEELGKKLGVNFDSDPPSVKYMVAKIQ</sequence>
<accession>A0ACC2QY18</accession>
<organism evidence="1 2">
    <name type="scientific">Mythimna loreyi</name>
    <dbReference type="NCBI Taxonomy" id="667449"/>
    <lineage>
        <taxon>Eukaryota</taxon>
        <taxon>Metazoa</taxon>
        <taxon>Ecdysozoa</taxon>
        <taxon>Arthropoda</taxon>
        <taxon>Hexapoda</taxon>
        <taxon>Insecta</taxon>
        <taxon>Pterygota</taxon>
        <taxon>Neoptera</taxon>
        <taxon>Endopterygota</taxon>
        <taxon>Lepidoptera</taxon>
        <taxon>Glossata</taxon>
        <taxon>Ditrysia</taxon>
        <taxon>Noctuoidea</taxon>
        <taxon>Noctuidae</taxon>
        <taxon>Noctuinae</taxon>
        <taxon>Hadenini</taxon>
        <taxon>Mythimna</taxon>
    </lineage>
</organism>
<keyword evidence="2" id="KW-1185">Reference proteome</keyword>
<comment type="caution">
    <text evidence="1">The sequence shown here is derived from an EMBL/GenBank/DDBJ whole genome shotgun (WGS) entry which is preliminary data.</text>
</comment>
<protein>
    <submittedName>
        <fullName evidence="1">Uncharacterized protein</fullName>
    </submittedName>
</protein>
<evidence type="ECO:0000313" key="2">
    <source>
        <dbReference type="Proteomes" id="UP001231649"/>
    </source>
</evidence>
<dbReference type="Proteomes" id="UP001231649">
    <property type="component" value="Chromosome 9"/>
</dbReference>
<reference evidence="1" key="1">
    <citation type="submission" date="2023-03" db="EMBL/GenBank/DDBJ databases">
        <title>Chromosome-level genomes of two armyworms, Mythimna separata and Mythimna loreyi, provide insights into the biosynthesis and reception of sex pheromones.</title>
        <authorList>
            <person name="Zhao H."/>
        </authorList>
    </citation>
    <scope>NUCLEOTIDE SEQUENCE</scope>
    <source>
        <strain evidence="1">BeijingLab</strain>
    </source>
</reference>
<gene>
    <name evidence="1" type="ORF">PYW08_016662</name>
</gene>
<name>A0ACC2QY18_9NEOP</name>